<reference evidence="1 2" key="1">
    <citation type="journal article" date="2019" name="Sci. Rep.">
        <title>Orb-weaving spider Araneus ventricosus genome elucidates the spidroin gene catalogue.</title>
        <authorList>
            <person name="Kono N."/>
            <person name="Nakamura H."/>
            <person name="Ohtoshi R."/>
            <person name="Moran D.A.P."/>
            <person name="Shinohara A."/>
            <person name="Yoshida Y."/>
            <person name="Fujiwara M."/>
            <person name="Mori M."/>
            <person name="Tomita M."/>
            <person name="Arakawa K."/>
        </authorList>
    </citation>
    <scope>NUCLEOTIDE SEQUENCE [LARGE SCALE GENOMIC DNA]</scope>
</reference>
<dbReference type="OrthoDB" id="6432654at2759"/>
<comment type="caution">
    <text evidence="1">The sequence shown here is derived from an EMBL/GenBank/DDBJ whole genome shotgun (WGS) entry which is preliminary data.</text>
</comment>
<proteinExistence type="predicted"/>
<accession>A0A4Y2INB2</accession>
<dbReference type="EMBL" id="BGPR01002804">
    <property type="protein sequence ID" value="GBM79135.1"/>
    <property type="molecule type" value="Genomic_DNA"/>
</dbReference>
<organism evidence="1 2">
    <name type="scientific">Araneus ventricosus</name>
    <name type="common">Orbweaver spider</name>
    <name type="synonym">Epeira ventricosa</name>
    <dbReference type="NCBI Taxonomy" id="182803"/>
    <lineage>
        <taxon>Eukaryota</taxon>
        <taxon>Metazoa</taxon>
        <taxon>Ecdysozoa</taxon>
        <taxon>Arthropoda</taxon>
        <taxon>Chelicerata</taxon>
        <taxon>Arachnida</taxon>
        <taxon>Araneae</taxon>
        <taxon>Araneomorphae</taxon>
        <taxon>Entelegynae</taxon>
        <taxon>Araneoidea</taxon>
        <taxon>Araneidae</taxon>
        <taxon>Araneus</taxon>
    </lineage>
</organism>
<name>A0A4Y2INB2_ARAVE</name>
<gene>
    <name evidence="1" type="ORF">AVEN_256250_1</name>
</gene>
<dbReference type="Proteomes" id="UP000499080">
    <property type="component" value="Unassembled WGS sequence"/>
</dbReference>
<sequence length="146" mass="16833">MYLEEFCREESEVIKSGISAIETSLGWSILGSEKKSTVINMVTLCLHNFEIPKIWELEKLCIVDPTECKTTKLLEDETLAHFQETIKKTDHRYKVALPWLAGHPPVYDMHDVAESRLLSVTKHLLKENIFKAYADVLRQCQRDGII</sequence>
<keyword evidence="2" id="KW-1185">Reference proteome</keyword>
<dbReference type="AlphaFoldDB" id="A0A4Y2INB2"/>
<protein>
    <submittedName>
        <fullName evidence="1">Uncharacterized protein</fullName>
    </submittedName>
</protein>
<evidence type="ECO:0000313" key="2">
    <source>
        <dbReference type="Proteomes" id="UP000499080"/>
    </source>
</evidence>
<evidence type="ECO:0000313" key="1">
    <source>
        <dbReference type="EMBL" id="GBM79135.1"/>
    </source>
</evidence>